<name>A0A9Y1YSE2_9GAMA</name>
<accession>A0A9Y1YSE2</accession>
<dbReference type="EMBL" id="OQ999783">
    <property type="protein sequence ID" value="WIM51722.1"/>
    <property type="molecule type" value="Genomic_DNA"/>
</dbReference>
<protein>
    <submittedName>
        <fullName evidence="1">Uncharacterized protein</fullName>
    </submittedName>
</protein>
<proteinExistence type="predicted"/>
<sequence length="50" mass="5746">MDTGNRCRKSFIPQKAPIYQSLNSTVFGVSDVFKKMAQFVYFMPVKINLV</sequence>
<reference evidence="1" key="1">
    <citation type="submission" date="2023-04" db="EMBL/GenBank/DDBJ databases">
        <authorList>
            <person name="Narayanan A."/>
            <person name="Sebastian A."/>
            <person name="Vandergrift K."/>
            <person name="Albert I."/>
            <person name="Jose J."/>
        </authorList>
    </citation>
    <scope>NUCLEOTIDE SEQUENCE</scope>
    <source>
        <strain evidence="1">Centre County</strain>
    </source>
</reference>
<organism evidence="1">
    <name type="scientific">Peromyscus leucopus gammaherpesvirus</name>
    <dbReference type="NCBI Taxonomy" id="3048761"/>
    <lineage>
        <taxon>Viruses</taxon>
        <taxon>Duplodnaviria</taxon>
        <taxon>Heunggongvirae</taxon>
        <taxon>Peploviricota</taxon>
        <taxon>Herviviricetes</taxon>
        <taxon>Herpesvirales</taxon>
        <taxon>Orthoherpesviridae</taxon>
        <taxon>Gammaherpesvirinae</taxon>
    </lineage>
</organism>
<evidence type="ECO:0000313" key="1">
    <source>
        <dbReference type="EMBL" id="WIM51722.1"/>
    </source>
</evidence>
<gene>
    <name evidence="1" type="ORF">ADFBMEEK_00088</name>
</gene>